<dbReference type="RefSeq" id="XP_060277967.1">
    <property type="nucleotide sequence ID" value="XM_060431324.1"/>
</dbReference>
<dbReference type="EMBL" id="MU839052">
    <property type="protein sequence ID" value="KAK1761754.1"/>
    <property type="molecule type" value="Genomic_DNA"/>
</dbReference>
<accession>A0AAJ0BNW2</accession>
<evidence type="ECO:0000313" key="4">
    <source>
        <dbReference type="Proteomes" id="UP001244011"/>
    </source>
</evidence>
<dbReference type="AlphaFoldDB" id="A0AAJ0BNW2"/>
<dbReference type="Proteomes" id="UP001244011">
    <property type="component" value="Unassembled WGS sequence"/>
</dbReference>
<dbReference type="GeneID" id="85314511"/>
<dbReference type="InterPro" id="IPR046797">
    <property type="entry name" value="PDDEXK_12"/>
</dbReference>
<name>A0AAJ0BNW2_9PEZI</name>
<feature type="compositionally biased region" description="Polar residues" evidence="1">
    <location>
        <begin position="50"/>
        <end position="71"/>
    </location>
</feature>
<organism evidence="3 4">
    <name type="scientific">Phialemonium atrogriseum</name>
    <dbReference type="NCBI Taxonomy" id="1093897"/>
    <lineage>
        <taxon>Eukaryota</taxon>
        <taxon>Fungi</taxon>
        <taxon>Dikarya</taxon>
        <taxon>Ascomycota</taxon>
        <taxon>Pezizomycotina</taxon>
        <taxon>Sordariomycetes</taxon>
        <taxon>Sordariomycetidae</taxon>
        <taxon>Cephalothecales</taxon>
        <taxon>Cephalothecaceae</taxon>
        <taxon>Phialemonium</taxon>
    </lineage>
</organism>
<gene>
    <name evidence="3" type="ORF">QBC33DRAFT_582166</name>
</gene>
<evidence type="ECO:0000256" key="1">
    <source>
        <dbReference type="SAM" id="MobiDB-lite"/>
    </source>
</evidence>
<keyword evidence="4" id="KW-1185">Reference proteome</keyword>
<sequence>MPTPPSSDEPPSLRQSGSPSKRRRVVGHSTNPVQNQDRTQDYVDLDRTPRSSIPTTNTSKQRRSASPTKNTLSLQSLEKAIHFIPIADNAIAQLPSDVHALYNSIADFASDRIEILPHEKPQLGGEATGMTAASRELEALGEIESAAKECLCLARSEPSWNEDVHKPLLKLALSRHRANNLCENVTTARVAAPFALPGRAGDRISKMVDYTLDLSFSGPASEVWDPADADDDVSNLESMASLSASIRRVVGAQPIEKQTVNPTRYAPLIYAPVAASIETKAATGSAEEGRTQLGVWTAARHEWMKDFVRRPVGAGAAAAGADEEDIVGHIVIGDTGFLLGLYSIVSVLRAINDWICGSLRQWITHVFSYAAK</sequence>
<feature type="domain" description="PD-(D/E)XK nuclease-like" evidence="2">
    <location>
        <begin position="128"/>
        <end position="310"/>
    </location>
</feature>
<comment type="caution">
    <text evidence="3">The sequence shown here is derived from an EMBL/GenBank/DDBJ whole genome shotgun (WGS) entry which is preliminary data.</text>
</comment>
<dbReference type="Pfam" id="PF20516">
    <property type="entry name" value="PDDEXK_12"/>
    <property type="match status" value="1"/>
</dbReference>
<feature type="compositionally biased region" description="Basic and acidic residues" evidence="1">
    <location>
        <begin position="38"/>
        <end position="49"/>
    </location>
</feature>
<evidence type="ECO:0000313" key="3">
    <source>
        <dbReference type="EMBL" id="KAK1761754.1"/>
    </source>
</evidence>
<reference evidence="3" key="1">
    <citation type="submission" date="2023-06" db="EMBL/GenBank/DDBJ databases">
        <title>Genome-scale phylogeny and comparative genomics of the fungal order Sordariales.</title>
        <authorList>
            <consortium name="Lawrence Berkeley National Laboratory"/>
            <person name="Hensen N."/>
            <person name="Bonometti L."/>
            <person name="Westerberg I."/>
            <person name="Brannstrom I.O."/>
            <person name="Guillou S."/>
            <person name="Cros-Aarteil S."/>
            <person name="Calhoun S."/>
            <person name="Haridas S."/>
            <person name="Kuo A."/>
            <person name="Mondo S."/>
            <person name="Pangilinan J."/>
            <person name="Riley R."/>
            <person name="Labutti K."/>
            <person name="Andreopoulos B."/>
            <person name="Lipzen A."/>
            <person name="Chen C."/>
            <person name="Yanf M."/>
            <person name="Daum C."/>
            <person name="Ng V."/>
            <person name="Clum A."/>
            <person name="Steindorff A."/>
            <person name="Ohm R."/>
            <person name="Martin F."/>
            <person name="Silar P."/>
            <person name="Natvig D."/>
            <person name="Lalanne C."/>
            <person name="Gautier V."/>
            <person name="Ament-Velasquez S.L."/>
            <person name="Kruys A."/>
            <person name="Hutchinson M.I."/>
            <person name="Powell A.J."/>
            <person name="Barry K."/>
            <person name="Miller A.N."/>
            <person name="Grigoriev I.V."/>
            <person name="Debuchy R."/>
            <person name="Gladieux P."/>
            <person name="Thoren M.H."/>
            <person name="Johannesson H."/>
        </authorList>
    </citation>
    <scope>NUCLEOTIDE SEQUENCE</scope>
    <source>
        <strain evidence="3">8032-3</strain>
    </source>
</reference>
<proteinExistence type="predicted"/>
<evidence type="ECO:0000259" key="2">
    <source>
        <dbReference type="Pfam" id="PF20516"/>
    </source>
</evidence>
<feature type="compositionally biased region" description="Polar residues" evidence="1">
    <location>
        <begin position="28"/>
        <end position="37"/>
    </location>
</feature>
<protein>
    <recommendedName>
        <fullName evidence="2">PD-(D/E)XK nuclease-like domain-containing protein</fullName>
    </recommendedName>
</protein>
<feature type="region of interest" description="Disordered" evidence="1">
    <location>
        <begin position="1"/>
        <end position="71"/>
    </location>
</feature>